<gene>
    <name evidence="4" type="ORF">A6J80_00965</name>
</gene>
<feature type="domain" description="ABC transporter" evidence="3">
    <location>
        <begin position="2"/>
        <end position="220"/>
    </location>
</feature>
<dbReference type="RefSeq" id="WP_080620116.1">
    <property type="nucleotide sequence ID" value="NZ_CAWMZI010000003.1"/>
</dbReference>
<dbReference type="PANTHER" id="PTHR24220">
    <property type="entry name" value="IMPORT ATP-BINDING PROTEIN"/>
    <property type="match status" value="1"/>
</dbReference>
<name>A0A1V0GMM6_9RHOB</name>
<dbReference type="GO" id="GO:0016887">
    <property type="term" value="F:ATP hydrolysis activity"/>
    <property type="evidence" value="ECO:0007669"/>
    <property type="project" value="InterPro"/>
</dbReference>
<dbReference type="SMART" id="SM00382">
    <property type="entry name" value="AAA"/>
    <property type="match status" value="1"/>
</dbReference>
<evidence type="ECO:0000256" key="1">
    <source>
        <dbReference type="ARBA" id="ARBA00022741"/>
    </source>
</evidence>
<evidence type="ECO:0000259" key="3">
    <source>
        <dbReference type="PROSITE" id="PS50893"/>
    </source>
</evidence>
<accession>A0A1V0GMM6</accession>
<organism evidence="4 5">
    <name type="scientific">Paracoccus yeei</name>
    <dbReference type="NCBI Taxonomy" id="147645"/>
    <lineage>
        <taxon>Bacteria</taxon>
        <taxon>Pseudomonadati</taxon>
        <taxon>Pseudomonadota</taxon>
        <taxon>Alphaproteobacteria</taxon>
        <taxon>Rhodobacterales</taxon>
        <taxon>Paracoccaceae</taxon>
        <taxon>Paracoccus</taxon>
    </lineage>
</organism>
<dbReference type="SUPFAM" id="SSF52540">
    <property type="entry name" value="P-loop containing nucleoside triphosphate hydrolases"/>
    <property type="match status" value="1"/>
</dbReference>
<dbReference type="EMBL" id="CP020440">
    <property type="protein sequence ID" value="ARC35106.1"/>
    <property type="molecule type" value="Genomic_DNA"/>
</dbReference>
<dbReference type="Pfam" id="PF00005">
    <property type="entry name" value="ABC_tran"/>
    <property type="match status" value="1"/>
</dbReference>
<dbReference type="GO" id="GO:0005886">
    <property type="term" value="C:plasma membrane"/>
    <property type="evidence" value="ECO:0007669"/>
    <property type="project" value="TreeGrafter"/>
</dbReference>
<evidence type="ECO:0000313" key="5">
    <source>
        <dbReference type="Proteomes" id="UP000191257"/>
    </source>
</evidence>
<dbReference type="AlphaFoldDB" id="A0A1V0GMM6"/>
<dbReference type="PANTHER" id="PTHR24220:SF685">
    <property type="entry name" value="ABC TRANSPORTER RELATED"/>
    <property type="match status" value="1"/>
</dbReference>
<dbReference type="InterPro" id="IPR003593">
    <property type="entry name" value="AAA+_ATPase"/>
</dbReference>
<dbReference type="InterPro" id="IPR027417">
    <property type="entry name" value="P-loop_NTPase"/>
</dbReference>
<dbReference type="Proteomes" id="UP000191257">
    <property type="component" value="Plasmid unnamed2"/>
</dbReference>
<evidence type="ECO:0000313" key="4">
    <source>
        <dbReference type="EMBL" id="ARC35106.1"/>
    </source>
</evidence>
<dbReference type="eggNOG" id="COG3638">
    <property type="taxonomic scope" value="Bacteria"/>
</dbReference>
<protein>
    <submittedName>
        <fullName evidence="4">Phosphonate ABC transporter ATP-binding protein</fullName>
    </submittedName>
</protein>
<dbReference type="KEGG" id="pye:A6J80_00965"/>
<dbReference type="Gene3D" id="3.40.50.300">
    <property type="entry name" value="P-loop containing nucleotide triphosphate hydrolases"/>
    <property type="match status" value="1"/>
</dbReference>
<proteinExistence type="predicted"/>
<geneLocation type="plasmid" evidence="4 5">
    <name>unnamed2</name>
</geneLocation>
<keyword evidence="2 4" id="KW-0067">ATP-binding</keyword>
<keyword evidence="4" id="KW-0614">Plasmid</keyword>
<dbReference type="GO" id="GO:0005524">
    <property type="term" value="F:ATP binding"/>
    <property type="evidence" value="ECO:0007669"/>
    <property type="project" value="UniProtKB-KW"/>
</dbReference>
<keyword evidence="1" id="KW-0547">Nucleotide-binding</keyword>
<sequence>MLRIEGETLGYGDRAVLADLRFHMRQGERVVLLGRSGSGKSTLLNAAYARLAPEHAARIALVPQEHGLVPQLSVFHNTYMGRLDRHSTAWNLLNLVWPQRSARASVDLALDRVGLAGLARRPVGALSGGQKQRTALARAIHRGGDVLIADEPVSAVDERYGAALLDLLAARFPTMLVALHDVAQARRLASRIVGIRGGRLVLDQPAQAVTDDQIDALYRV</sequence>
<dbReference type="GO" id="GO:0022857">
    <property type="term" value="F:transmembrane transporter activity"/>
    <property type="evidence" value="ECO:0007669"/>
    <property type="project" value="TreeGrafter"/>
</dbReference>
<keyword evidence="5" id="KW-1185">Reference proteome</keyword>
<dbReference type="InterPro" id="IPR015854">
    <property type="entry name" value="ABC_transpr_LolD-like"/>
</dbReference>
<evidence type="ECO:0000256" key="2">
    <source>
        <dbReference type="ARBA" id="ARBA00022840"/>
    </source>
</evidence>
<dbReference type="PROSITE" id="PS50893">
    <property type="entry name" value="ABC_TRANSPORTER_2"/>
    <property type="match status" value="1"/>
</dbReference>
<reference evidence="4" key="1">
    <citation type="submission" date="2017-12" db="EMBL/GenBank/DDBJ databases">
        <title>FDA dAtabase for Regulatory Grade micrObial Sequences (FDA-ARGOS): Supporting development and validation of Infectious Disease Dx tests.</title>
        <authorList>
            <person name="Campos J."/>
            <person name="Goldberg B."/>
            <person name="Tallon L."/>
            <person name="Sadzewicz L."/>
            <person name="Sengamalay N."/>
            <person name="Ott S."/>
            <person name="Godinez A."/>
            <person name="Nagaraj S."/>
            <person name="Vyas G."/>
            <person name="Aluvathingal J."/>
            <person name="Nadendla S."/>
            <person name="Geyer C."/>
            <person name="Nandy P."/>
            <person name="Hobson J."/>
            <person name="Sichtig H."/>
        </authorList>
    </citation>
    <scope>NUCLEOTIDE SEQUENCE</scope>
    <source>
        <strain evidence="4">FDAARGOS_252</strain>
        <plasmid evidence="4">unnamed2</plasmid>
    </source>
</reference>
<dbReference type="InterPro" id="IPR003439">
    <property type="entry name" value="ABC_transporter-like_ATP-bd"/>
</dbReference>